<dbReference type="GeneID" id="39874598"/>
<dbReference type="RefSeq" id="XP_028867071.1">
    <property type="nucleotide sequence ID" value="XM_029011238.1"/>
</dbReference>
<gene>
    <name evidence="2" type="ORF">BOVATA_023210</name>
</gene>
<comment type="caution">
    <text evidence="2">The sequence shown here is derived from an EMBL/GenBank/DDBJ whole genome shotgun (WGS) entry which is preliminary data.</text>
</comment>
<feature type="coiled-coil region" evidence="1">
    <location>
        <begin position="804"/>
        <end position="831"/>
    </location>
</feature>
<name>A0A2H6KCV7_9APIC</name>
<organism evidence="2 3">
    <name type="scientific">Babesia ovata</name>
    <dbReference type="NCBI Taxonomy" id="189622"/>
    <lineage>
        <taxon>Eukaryota</taxon>
        <taxon>Sar</taxon>
        <taxon>Alveolata</taxon>
        <taxon>Apicomplexa</taxon>
        <taxon>Aconoidasida</taxon>
        <taxon>Piroplasmida</taxon>
        <taxon>Babesiidae</taxon>
        <taxon>Babesia</taxon>
    </lineage>
</organism>
<dbReference type="EMBL" id="BDSA01000002">
    <property type="protein sequence ID" value="GBE60828.1"/>
    <property type="molecule type" value="Genomic_DNA"/>
</dbReference>
<dbReference type="OrthoDB" id="365352at2759"/>
<proteinExistence type="predicted"/>
<keyword evidence="3" id="KW-1185">Reference proteome</keyword>
<evidence type="ECO:0000313" key="3">
    <source>
        <dbReference type="Proteomes" id="UP000236319"/>
    </source>
</evidence>
<dbReference type="AlphaFoldDB" id="A0A2H6KCV7"/>
<protein>
    <submittedName>
        <fullName evidence="2">Xanthine oxidase, putative</fullName>
    </submittedName>
</protein>
<dbReference type="VEuPathDB" id="PiroplasmaDB:BOVATA_023210"/>
<accession>A0A2H6KCV7</accession>
<sequence length="892" mass="99327">MSLRAGGSALRLGVRAAGAGRPNSRHAIGWHRTFSFIRSLFEPETQIDKTPAAVSLFDKETAFHDFQSNLNALLSRDDARFDEYVAFLKESKYPLESNDPSFEKYSTGNLVRLLDAMTFLSHCGHADTHLKMVDLVTREIASRQLLTEDGSGVDTLINCAKCLSRNVRVTGATRLMNHINREVRTHAPMLLQAGCFVNVISALSHIVHPSVIGMLVHTCCVRSDDLLPNDLSLMPMLLRNFKIANSRLIMPLLERVSNGPMTCFDSASQLRRFFQDVASMEYMENSDGMLLEKPINRLVAMLMSNVDRYSTSECVFLISSLPKSKHLPPEAKDIYGTLLRRVLMNIGILVDTNGVVQVNGDIANVLKSITEYQLPGVVDAVCRHDPFYPDMKSEASDTITWILTAGEKGGIAMENKLGKLLNALAEEVCRRRNEPVPPRGAQDKSASSDYQHLTNVTEEIVLLRLVDRLVTADQPGSLKDTHERLLKTIASQINSQMQRQHETLYSLTNEVSKCHPLVQWALIKPVFTALMRETGNTKEWLTASSSAFKMLYNWDLKQSHKGDSHDADSADSKFVNQVVSHYVDALVGSKLDRTNSVVAFEILSQVYLLLKSGKCGLVDGKCDDLLPRVSKRLLQFLKRPGETLSGKAVRKLAQLTAGDEVGDYIHELMAAWANDSGEQKPRGINLNIAVEYVIASNIAMLDTAEMAENAVDRICKVAELAAERLGDLETSIDTKFARNNYAQQGERQANTYVWEPSIGLKSLFNKPIEPLDMFLVDTMKGLEKYVPAERYTGIDNYAGGIISLHQLKRRLQKLQGRISELELRITVLLKVEEEPSAANMEQLLSSLNKLSSGVNRCVLAVAIAEPAWPDTYLPRKHTRSLVDSALKRFVPG</sequence>
<evidence type="ECO:0000313" key="2">
    <source>
        <dbReference type="EMBL" id="GBE60828.1"/>
    </source>
</evidence>
<reference evidence="2 3" key="1">
    <citation type="journal article" date="2017" name="BMC Genomics">
        <title>Whole-genome assembly of Babesia ovata and comparative genomics between closely related pathogens.</title>
        <authorList>
            <person name="Yamagishi J."/>
            <person name="Asada M."/>
            <person name="Hakimi H."/>
            <person name="Tanaka T.Q."/>
            <person name="Sugimoto C."/>
            <person name="Kawazu S."/>
        </authorList>
    </citation>
    <scope>NUCLEOTIDE SEQUENCE [LARGE SCALE GENOMIC DNA]</scope>
    <source>
        <strain evidence="2 3">Miyake</strain>
    </source>
</reference>
<evidence type="ECO:0000256" key="1">
    <source>
        <dbReference type="SAM" id="Coils"/>
    </source>
</evidence>
<keyword evidence="1" id="KW-0175">Coiled coil</keyword>
<dbReference type="Proteomes" id="UP000236319">
    <property type="component" value="Unassembled WGS sequence"/>
</dbReference>